<keyword evidence="1" id="KW-0648">Protein biosynthesis</keyword>
<proteinExistence type="predicted"/>
<feature type="non-terminal residue" evidence="1">
    <location>
        <position position="116"/>
    </location>
</feature>
<feature type="non-terminal residue" evidence="1">
    <location>
        <position position="1"/>
    </location>
</feature>
<evidence type="ECO:0000313" key="1">
    <source>
        <dbReference type="EMBL" id="JAG09565.1"/>
    </source>
</evidence>
<accession>A0A0A9WXI7</accession>
<dbReference type="GO" id="GO:0003743">
    <property type="term" value="F:translation initiation factor activity"/>
    <property type="evidence" value="ECO:0007669"/>
    <property type="project" value="UniProtKB-KW"/>
</dbReference>
<organism evidence="1">
    <name type="scientific">Lygus hesperus</name>
    <name type="common">Western plant bug</name>
    <dbReference type="NCBI Taxonomy" id="30085"/>
    <lineage>
        <taxon>Eukaryota</taxon>
        <taxon>Metazoa</taxon>
        <taxon>Ecdysozoa</taxon>
        <taxon>Arthropoda</taxon>
        <taxon>Hexapoda</taxon>
        <taxon>Insecta</taxon>
        <taxon>Pterygota</taxon>
        <taxon>Neoptera</taxon>
        <taxon>Paraneoptera</taxon>
        <taxon>Hemiptera</taxon>
        <taxon>Heteroptera</taxon>
        <taxon>Panheteroptera</taxon>
        <taxon>Cimicomorpha</taxon>
        <taxon>Miridae</taxon>
        <taxon>Mirini</taxon>
        <taxon>Lygus</taxon>
    </lineage>
</organism>
<gene>
    <name evidence="1" type="primary">infB_0</name>
    <name evidence="1" type="ORF">CM83_105085</name>
</gene>
<protein>
    <submittedName>
        <fullName evidence="1">Translation initiation factor IF-2</fullName>
    </submittedName>
</protein>
<name>A0A0A9WXI7_LYGHE</name>
<dbReference type="EMBL" id="GBHO01034039">
    <property type="protein sequence ID" value="JAG09565.1"/>
    <property type="molecule type" value="Transcribed_RNA"/>
</dbReference>
<reference evidence="1" key="1">
    <citation type="journal article" date="2014" name="PLoS ONE">
        <title>Transcriptome-Based Identification of ABC Transporters in the Western Tarnished Plant Bug Lygus hesperus.</title>
        <authorList>
            <person name="Hull J.J."/>
            <person name="Chaney K."/>
            <person name="Geib S.M."/>
            <person name="Fabrick J.A."/>
            <person name="Brent C.S."/>
            <person name="Walsh D."/>
            <person name="Lavine L.C."/>
        </authorList>
    </citation>
    <scope>NUCLEOTIDE SEQUENCE</scope>
</reference>
<dbReference type="AlphaFoldDB" id="A0A0A9WXI7"/>
<keyword evidence="1" id="KW-0396">Initiation factor</keyword>
<sequence>KKIENYKLEGEQLKSKIDQKLYDLHSNIQHFSKPTSSIIDDRTSQKYNPHKNDNKYKIRDKDMISFIKENLKFSNSEFDIAPAFLENLESSIVDVERRPDFKRWIGCCFEGETKDW</sequence>
<reference evidence="1" key="2">
    <citation type="submission" date="2014-07" db="EMBL/GenBank/DDBJ databases">
        <authorList>
            <person name="Hull J."/>
        </authorList>
    </citation>
    <scope>NUCLEOTIDE SEQUENCE</scope>
</reference>